<evidence type="ECO:0000313" key="4">
    <source>
        <dbReference type="Proteomes" id="UP000253606"/>
    </source>
</evidence>
<evidence type="ECO:0000259" key="2">
    <source>
        <dbReference type="Pfam" id="PF01757"/>
    </source>
</evidence>
<gene>
    <name evidence="3" type="ORF">ACPOL_1344</name>
</gene>
<feature type="transmembrane region" description="Helical" evidence="1">
    <location>
        <begin position="239"/>
        <end position="261"/>
    </location>
</feature>
<dbReference type="GO" id="GO:0000271">
    <property type="term" value="P:polysaccharide biosynthetic process"/>
    <property type="evidence" value="ECO:0007669"/>
    <property type="project" value="TreeGrafter"/>
</dbReference>
<feature type="transmembrane region" description="Helical" evidence="1">
    <location>
        <begin position="156"/>
        <end position="177"/>
    </location>
</feature>
<feature type="transmembrane region" description="Helical" evidence="1">
    <location>
        <begin position="214"/>
        <end position="233"/>
    </location>
</feature>
<feature type="transmembrane region" description="Helical" evidence="1">
    <location>
        <begin position="129"/>
        <end position="149"/>
    </location>
</feature>
<name>A0A2Z5FVB2_9BACT</name>
<proteinExistence type="predicted"/>
<dbReference type="GO" id="GO:0016020">
    <property type="term" value="C:membrane"/>
    <property type="evidence" value="ECO:0007669"/>
    <property type="project" value="TreeGrafter"/>
</dbReference>
<dbReference type="Pfam" id="PF01757">
    <property type="entry name" value="Acyl_transf_3"/>
    <property type="match status" value="1"/>
</dbReference>
<keyword evidence="4" id="KW-1185">Reference proteome</keyword>
<evidence type="ECO:0000313" key="3">
    <source>
        <dbReference type="EMBL" id="AXC10692.1"/>
    </source>
</evidence>
<dbReference type="GO" id="GO:0016747">
    <property type="term" value="F:acyltransferase activity, transferring groups other than amino-acyl groups"/>
    <property type="evidence" value="ECO:0007669"/>
    <property type="project" value="InterPro"/>
</dbReference>
<dbReference type="PANTHER" id="PTHR23028:SF131">
    <property type="entry name" value="BLR2367 PROTEIN"/>
    <property type="match status" value="1"/>
</dbReference>
<dbReference type="InterPro" id="IPR050879">
    <property type="entry name" value="Acyltransferase_3"/>
</dbReference>
<dbReference type="InterPro" id="IPR002656">
    <property type="entry name" value="Acyl_transf_3_dom"/>
</dbReference>
<dbReference type="PANTHER" id="PTHR23028">
    <property type="entry name" value="ACETYLTRANSFERASE"/>
    <property type="match status" value="1"/>
</dbReference>
<feature type="transmembrane region" description="Helical" evidence="1">
    <location>
        <begin position="78"/>
        <end position="97"/>
    </location>
</feature>
<feature type="transmembrane region" description="Helical" evidence="1">
    <location>
        <begin position="273"/>
        <end position="294"/>
    </location>
</feature>
<sequence>MEFMDFLRGTAALVVAVQHCGENLFPKFAKFTHDYFSFGKLGLVIFFLVSGFVIPLSIEKGHSLKRFWVQRFFRLFPLYWVSLAAVVIIYLLGYTPIFDPPFRAHLWRNVLVNVTMFQGAFRVPQAIGLYYTLTIEMFFYIACSLLLLIKQLRNTYALTWVLLVAVSALWILGPLVFHRRMEMAGLFYGVTLFCGTAIYRYYKGNISAKAMNALMGALLLSVSVGVYLNYVYTKKVEMQFSYVAVFGPWFVGFVMFFAAYALRNREFPAVGMWLGRISYSVYLVHPIISFLFRYGRTGGIGLFLITIAVTLLVATVTYYAIEKPMIDLGHRIVKRKQLIAA</sequence>
<dbReference type="Proteomes" id="UP000253606">
    <property type="component" value="Chromosome"/>
</dbReference>
<dbReference type="KEGG" id="abas:ACPOL_1344"/>
<protein>
    <submittedName>
        <fullName evidence="3">Putative membrane protein</fullName>
    </submittedName>
</protein>
<accession>A0A2Z5FVB2</accession>
<reference evidence="3 4" key="1">
    <citation type="journal article" date="2018" name="Front. Microbiol.">
        <title>Hydrolytic Capabilities as a Key to Environmental Success: Chitinolytic and Cellulolytic Acidobacteria From Acidic Sub-arctic Soils and Boreal Peatlands.</title>
        <authorList>
            <person name="Belova S.E."/>
            <person name="Ravin N.V."/>
            <person name="Pankratov T.A."/>
            <person name="Rakitin A.L."/>
            <person name="Ivanova A.A."/>
            <person name="Beletsky A.V."/>
            <person name="Mardanov A.V."/>
            <person name="Sinninghe Damste J.S."/>
            <person name="Dedysh S.N."/>
        </authorList>
    </citation>
    <scope>NUCLEOTIDE SEQUENCE [LARGE SCALE GENOMIC DNA]</scope>
    <source>
        <strain evidence="3 4">SBC82</strain>
    </source>
</reference>
<keyword evidence="1" id="KW-0472">Membrane</keyword>
<feature type="transmembrane region" description="Helical" evidence="1">
    <location>
        <begin position="300"/>
        <end position="321"/>
    </location>
</feature>
<feature type="domain" description="Acyltransferase 3" evidence="2">
    <location>
        <begin position="2"/>
        <end position="318"/>
    </location>
</feature>
<dbReference type="AlphaFoldDB" id="A0A2Z5FVB2"/>
<keyword evidence="1" id="KW-0812">Transmembrane</keyword>
<organism evidence="3 4">
    <name type="scientific">Acidisarcina polymorpha</name>
    <dbReference type="NCBI Taxonomy" id="2211140"/>
    <lineage>
        <taxon>Bacteria</taxon>
        <taxon>Pseudomonadati</taxon>
        <taxon>Acidobacteriota</taxon>
        <taxon>Terriglobia</taxon>
        <taxon>Terriglobales</taxon>
        <taxon>Acidobacteriaceae</taxon>
        <taxon>Acidisarcina</taxon>
    </lineage>
</organism>
<feature type="transmembrane region" description="Helical" evidence="1">
    <location>
        <begin position="35"/>
        <end position="58"/>
    </location>
</feature>
<evidence type="ECO:0000256" key="1">
    <source>
        <dbReference type="SAM" id="Phobius"/>
    </source>
</evidence>
<keyword evidence="1" id="KW-1133">Transmembrane helix</keyword>
<dbReference type="EMBL" id="CP030840">
    <property type="protein sequence ID" value="AXC10692.1"/>
    <property type="molecule type" value="Genomic_DNA"/>
</dbReference>